<dbReference type="AlphaFoldDB" id="A0A1J5Q6K6"/>
<protein>
    <recommendedName>
        <fullName evidence="2">PhoD-like phosphatase metallophosphatase domain-containing protein</fullName>
    </recommendedName>
</protein>
<accession>A0A1J5Q6K6</accession>
<evidence type="ECO:0000313" key="1">
    <source>
        <dbReference type="EMBL" id="OIQ75508.1"/>
    </source>
</evidence>
<dbReference type="InterPro" id="IPR038607">
    <property type="entry name" value="PhoD-like_sf"/>
</dbReference>
<dbReference type="EMBL" id="MLJW01002143">
    <property type="protein sequence ID" value="OIQ75508.1"/>
    <property type="molecule type" value="Genomic_DNA"/>
</dbReference>
<evidence type="ECO:0008006" key="2">
    <source>
        <dbReference type="Google" id="ProtNLM"/>
    </source>
</evidence>
<proteinExistence type="predicted"/>
<comment type="caution">
    <text evidence="1">The sequence shown here is derived from an EMBL/GenBank/DDBJ whole genome shotgun (WGS) entry which is preliminary data.</text>
</comment>
<dbReference type="Gene3D" id="3.60.21.70">
    <property type="entry name" value="PhoD-like phosphatase"/>
    <property type="match status" value="1"/>
</dbReference>
<gene>
    <name evidence="1" type="ORF">GALL_428200</name>
</gene>
<organism evidence="1">
    <name type="scientific">mine drainage metagenome</name>
    <dbReference type="NCBI Taxonomy" id="410659"/>
    <lineage>
        <taxon>unclassified sequences</taxon>
        <taxon>metagenomes</taxon>
        <taxon>ecological metagenomes</taxon>
    </lineage>
</organism>
<reference evidence="1" key="1">
    <citation type="submission" date="2016-10" db="EMBL/GenBank/DDBJ databases">
        <title>Sequence of Gallionella enrichment culture.</title>
        <authorList>
            <person name="Poehlein A."/>
            <person name="Muehling M."/>
            <person name="Daniel R."/>
        </authorList>
    </citation>
    <scope>NUCLEOTIDE SEQUENCE</scope>
</reference>
<sequence length="134" mass="15066">MQHDRRYTLICGGLTLSYSAERWSRYSAEFAEFQQLVKAAAGRVIYLGGDIHKNAFGAPSATGTPPCYEIISSGACVNYLGLPFEFDCRRNWTLLELSATEVRVNQHDKKGITRYRIEPASWQYQALGRALRAA</sequence>
<name>A0A1J5Q6K6_9ZZZZ</name>